<proteinExistence type="predicted"/>
<evidence type="ECO:0000256" key="2">
    <source>
        <dbReference type="ARBA" id="ARBA00022692"/>
    </source>
</evidence>
<dbReference type="RefSeq" id="WP_289319561.1">
    <property type="nucleotide sequence ID" value="NZ_JAUCEY010000008.1"/>
</dbReference>
<accession>A0AAW7I753</accession>
<feature type="transmembrane region" description="Helical" evidence="6">
    <location>
        <begin position="170"/>
        <end position="193"/>
    </location>
</feature>
<dbReference type="PANTHER" id="PTHR39535:SF2">
    <property type="entry name" value="HTTM DOMAIN-CONTAINING PROTEIN"/>
    <property type="match status" value="1"/>
</dbReference>
<evidence type="ECO:0000256" key="3">
    <source>
        <dbReference type="ARBA" id="ARBA00022989"/>
    </source>
</evidence>
<comment type="subcellular location">
    <subcellularLocation>
        <location evidence="1">Endomembrane system</location>
        <topology evidence="1">Multi-pass membrane protein</topology>
    </subcellularLocation>
</comment>
<evidence type="ECO:0000256" key="4">
    <source>
        <dbReference type="ARBA" id="ARBA00023136"/>
    </source>
</evidence>
<evidence type="ECO:0000313" key="8">
    <source>
        <dbReference type="EMBL" id="MDM5451878.1"/>
    </source>
</evidence>
<keyword evidence="3 6" id="KW-1133">Transmembrane helix</keyword>
<dbReference type="InterPro" id="IPR007263">
    <property type="entry name" value="DCC1-like"/>
</dbReference>
<evidence type="ECO:0000256" key="6">
    <source>
        <dbReference type="SAM" id="Phobius"/>
    </source>
</evidence>
<protein>
    <submittedName>
        <fullName evidence="8">DCC1-like thiol-disulfide oxidoreductase family protein</fullName>
    </submittedName>
</protein>
<feature type="domain" description="HTTM-like" evidence="7">
    <location>
        <begin position="22"/>
        <end position="294"/>
    </location>
</feature>
<dbReference type="AlphaFoldDB" id="A0AAW7I753"/>
<feature type="transmembrane region" description="Helical" evidence="6">
    <location>
        <begin position="257"/>
        <end position="290"/>
    </location>
</feature>
<feature type="transmembrane region" description="Helical" evidence="6">
    <location>
        <begin position="128"/>
        <end position="149"/>
    </location>
</feature>
<name>A0AAW7I753_9BACI</name>
<feature type="coiled-coil region" evidence="5">
    <location>
        <begin position="369"/>
        <end position="396"/>
    </location>
</feature>
<dbReference type="Proteomes" id="UP001234602">
    <property type="component" value="Unassembled WGS sequence"/>
</dbReference>
<evidence type="ECO:0000256" key="1">
    <source>
        <dbReference type="ARBA" id="ARBA00004127"/>
    </source>
</evidence>
<feature type="transmembrane region" description="Helical" evidence="6">
    <location>
        <begin position="105"/>
        <end position="122"/>
    </location>
</feature>
<dbReference type="GO" id="GO:0015035">
    <property type="term" value="F:protein-disulfide reductase activity"/>
    <property type="evidence" value="ECO:0007669"/>
    <property type="project" value="InterPro"/>
</dbReference>
<feature type="transmembrane region" description="Helical" evidence="6">
    <location>
        <begin position="24"/>
        <end position="45"/>
    </location>
</feature>
<dbReference type="Pfam" id="PF04134">
    <property type="entry name" value="DCC1-like"/>
    <property type="match status" value="1"/>
</dbReference>
<sequence length="457" mass="53361">MECKELLKEKKLEGFINYFTKERFLIGASLARIGFGLIILFLYAINYSQRHVLWGPNSITQPILLLKVNIFTLVDSVYYFEFIYHVGMLITILFIVGWKGRIISLLNWILTFAIIENSLYMSDGGDNILRIILFYLLFANCTTYFSLDSEKYKEKRSHKQYTFFNKMKSILHNFAVISSIIQLCILYLTSGLYQAMGEMWSNGTAIYYILQVDEFSHPFFRDIILNSTLLVVILTYLSIIIKISFPFLLFNKKTKYLAVLSVVIFHLGIAISMGLISFSLTLIVIEFLLITDSEYSKLHVFFSKKRGWFKTKILAFFKILGEVKLIKSQRIIVFYDGWCPFCIKSMNKVNKLDVFNLVKLVNFRNDEVTNKYDLKIEKLEKRIHSLKSNSSKLNEGVYSFIQISKRIIFLWPLLPILYISTWIGLGQRVYDYIAEKRNIIPTGKCDDQCFTNNNNIN</sequence>
<dbReference type="InterPro" id="IPR011020">
    <property type="entry name" value="HTTM-like"/>
</dbReference>
<evidence type="ECO:0000256" key="5">
    <source>
        <dbReference type="SAM" id="Coils"/>
    </source>
</evidence>
<dbReference type="GO" id="GO:0012505">
    <property type="term" value="C:endomembrane system"/>
    <property type="evidence" value="ECO:0007669"/>
    <property type="project" value="UniProtKB-SubCell"/>
</dbReference>
<keyword evidence="4 6" id="KW-0472">Membrane</keyword>
<dbReference type="InterPro" id="IPR052964">
    <property type="entry name" value="Sporulation_signal_mat"/>
</dbReference>
<reference evidence="8" key="1">
    <citation type="submission" date="2023-06" db="EMBL/GenBank/DDBJ databases">
        <title>Comparative genomics of Bacillaceae isolates and their secondary metabolite potential.</title>
        <authorList>
            <person name="Song L."/>
            <person name="Nielsen L.J."/>
            <person name="Mohite O."/>
            <person name="Xu X."/>
            <person name="Weber T."/>
            <person name="Kovacs A.T."/>
        </authorList>
    </citation>
    <scope>NUCLEOTIDE SEQUENCE</scope>
    <source>
        <strain evidence="8">D8_B_37</strain>
    </source>
</reference>
<keyword evidence="5" id="KW-0175">Coiled coil</keyword>
<feature type="transmembrane region" description="Helical" evidence="6">
    <location>
        <begin position="407"/>
        <end position="425"/>
    </location>
</feature>
<evidence type="ECO:0000313" key="9">
    <source>
        <dbReference type="Proteomes" id="UP001234602"/>
    </source>
</evidence>
<dbReference type="EMBL" id="JAUCEY010000008">
    <property type="protein sequence ID" value="MDM5451878.1"/>
    <property type="molecule type" value="Genomic_DNA"/>
</dbReference>
<dbReference type="PANTHER" id="PTHR39535">
    <property type="entry name" value="SPORULATION-DELAYING PROTEIN SDPB"/>
    <property type="match status" value="1"/>
</dbReference>
<keyword evidence="2 6" id="KW-0812">Transmembrane</keyword>
<evidence type="ECO:0000259" key="7">
    <source>
        <dbReference type="SMART" id="SM00752"/>
    </source>
</evidence>
<organism evidence="8 9">
    <name type="scientific">Peribacillus simplex</name>
    <dbReference type="NCBI Taxonomy" id="1478"/>
    <lineage>
        <taxon>Bacteria</taxon>
        <taxon>Bacillati</taxon>
        <taxon>Bacillota</taxon>
        <taxon>Bacilli</taxon>
        <taxon>Bacillales</taxon>
        <taxon>Bacillaceae</taxon>
        <taxon>Peribacillus</taxon>
    </lineage>
</organism>
<comment type="caution">
    <text evidence="8">The sequence shown here is derived from an EMBL/GenBank/DDBJ whole genome shotgun (WGS) entry which is preliminary data.</text>
</comment>
<dbReference type="SMART" id="SM00752">
    <property type="entry name" value="HTTM"/>
    <property type="match status" value="1"/>
</dbReference>
<feature type="transmembrane region" description="Helical" evidence="6">
    <location>
        <begin position="223"/>
        <end position="245"/>
    </location>
</feature>
<gene>
    <name evidence="8" type="ORF">QUF89_06625</name>
</gene>
<feature type="transmembrane region" description="Helical" evidence="6">
    <location>
        <begin position="77"/>
        <end position="98"/>
    </location>
</feature>